<name>A0A2P5HJR4_DIAHE</name>
<dbReference type="InParanoid" id="A0A2P5HJR4"/>
<gene>
    <name evidence="2" type="ORF">DHEL01_v211167</name>
</gene>
<dbReference type="OrthoDB" id="10447973at2759"/>
<comment type="caution">
    <text evidence="2">The sequence shown here is derived from an EMBL/GenBank/DDBJ whole genome shotgun (WGS) entry which is preliminary data.</text>
</comment>
<dbReference type="EMBL" id="MAVT02001639">
    <property type="protein sequence ID" value="POS70441.1"/>
    <property type="molecule type" value="Genomic_DNA"/>
</dbReference>
<evidence type="ECO:0000313" key="2">
    <source>
        <dbReference type="EMBL" id="POS70441.1"/>
    </source>
</evidence>
<accession>A0A2P5HJR4</accession>
<proteinExistence type="predicted"/>
<evidence type="ECO:0000256" key="1">
    <source>
        <dbReference type="SAM" id="MobiDB-lite"/>
    </source>
</evidence>
<protein>
    <submittedName>
        <fullName evidence="2">Uncharacterized protein</fullName>
    </submittedName>
</protein>
<sequence length="445" mass="49685">MASASSSPDTPAPRHGNWALFLRQRRLMDQLRRLQNDFKPCYCPAGCNGYLHAEDGVPAGPVPQPARPLHAPVVPADADLPSTWARPFVHRNQDDKVVAEARGTSDILLHRDGDRATLRMSLQARLDPAGTATVAYFGEMFLTRWGHEEEFLGFIHSWHVDRRSNADWEDQHLRDMALYEHSDDAVREAILFLHELYDINFDEDGGVYEYESPEKVADEKRTDNAMLLPARVYRNHFASAWTRISDHRTDLLFIPVIWIRKKFQGQRIINQGFELFFRLLTGGTLPAAYNISRPLSVVLEAGLLGPPYDSGWTDSQGRALAFVPHLLRIARGYERCGFMRLIDVRARPHLLNFVMGRSVDPAEYPAAPGDMAFMPPKPPSTDESSPSPMRAPRDRNKYRPGTKIAVSPTRWRGGNDDGSMGGGNNGSDNSAEHGSDNSADSGGSG</sequence>
<organism evidence="2 3">
    <name type="scientific">Diaporthe helianthi</name>
    <dbReference type="NCBI Taxonomy" id="158607"/>
    <lineage>
        <taxon>Eukaryota</taxon>
        <taxon>Fungi</taxon>
        <taxon>Dikarya</taxon>
        <taxon>Ascomycota</taxon>
        <taxon>Pezizomycotina</taxon>
        <taxon>Sordariomycetes</taxon>
        <taxon>Sordariomycetidae</taxon>
        <taxon>Diaporthales</taxon>
        <taxon>Diaporthaceae</taxon>
        <taxon>Diaporthe</taxon>
    </lineage>
</organism>
<keyword evidence="3" id="KW-1185">Reference proteome</keyword>
<reference evidence="2" key="1">
    <citation type="submission" date="2017-09" db="EMBL/GenBank/DDBJ databases">
        <title>Polyketide synthases of a Diaporthe helianthi virulent isolate.</title>
        <authorList>
            <person name="Baroncelli R."/>
        </authorList>
    </citation>
    <scope>NUCLEOTIDE SEQUENCE [LARGE SCALE GENOMIC DNA]</scope>
    <source>
        <strain evidence="2">7/96</strain>
    </source>
</reference>
<evidence type="ECO:0000313" key="3">
    <source>
        <dbReference type="Proteomes" id="UP000094444"/>
    </source>
</evidence>
<feature type="compositionally biased region" description="Low complexity" evidence="1">
    <location>
        <begin position="436"/>
        <end position="445"/>
    </location>
</feature>
<dbReference type="AlphaFoldDB" id="A0A2P5HJR4"/>
<feature type="region of interest" description="Disordered" evidence="1">
    <location>
        <begin position="366"/>
        <end position="445"/>
    </location>
</feature>
<dbReference type="Proteomes" id="UP000094444">
    <property type="component" value="Unassembled WGS sequence"/>
</dbReference>